<gene>
    <name evidence="18" type="ORF">SAPINGB_P000087</name>
</gene>
<sequence length="380" mass="42370">MDHEMAEAGPLQSSSSQPSSTPQQSTSPSLQQDLHPTDSNNNNNTIDSSNAASPSTSSTTPNTLSSTDALIDAEQRKGLKAIQNFLKSKTSYDVLPVSFRLVVLDTSLLVKKSLTILLQNGIVSAPLWNSKTSRFAGLLTATDYINVIQYYFQNPDKMDKIEDLTLNGLRDVEKALGTEPIETISIYPFKSLYEACIKMTQSKARRIPLIDVDEETGREVVVSVLTQYRILKFVALNCKETRMLMKPLKYLNIATTGDIERAVMTTPVIQVIHLLVKRGVSSIPIVDENDKLVNIYEAVDVLSLIKGGIYTDLSLSVGEALMRRPEDFEGVYTCTFEDRLDTIMDTVRRSRLHRLFVVDDHGRLQGVVTLNDILKYLLYA</sequence>
<feature type="domain" description="CBS" evidence="17">
    <location>
        <begin position="322"/>
        <end position="380"/>
    </location>
</feature>
<evidence type="ECO:0000256" key="4">
    <source>
        <dbReference type="ARBA" id="ARBA00022490"/>
    </source>
</evidence>
<dbReference type="GO" id="GO:0005524">
    <property type="term" value="F:ATP binding"/>
    <property type="evidence" value="ECO:0007669"/>
    <property type="project" value="UniProtKB-KW"/>
</dbReference>
<evidence type="ECO:0000313" key="18">
    <source>
        <dbReference type="EMBL" id="VVT43662.1"/>
    </source>
</evidence>
<evidence type="ECO:0000256" key="10">
    <source>
        <dbReference type="ARBA" id="ARBA00023163"/>
    </source>
</evidence>
<dbReference type="SUPFAM" id="SSF54631">
    <property type="entry name" value="CBS-domain pair"/>
    <property type="match status" value="2"/>
</dbReference>
<comment type="subcellular location">
    <subcellularLocation>
        <location evidence="2">Cytoplasm</location>
    </subcellularLocation>
    <subcellularLocation>
        <location evidence="1">Nucleus</location>
    </subcellularLocation>
</comment>
<dbReference type="RefSeq" id="XP_031850702.1">
    <property type="nucleotide sequence ID" value="XM_031994811.1"/>
</dbReference>
<evidence type="ECO:0000313" key="19">
    <source>
        <dbReference type="Proteomes" id="UP000398389"/>
    </source>
</evidence>
<evidence type="ECO:0000256" key="12">
    <source>
        <dbReference type="ARBA" id="ARBA00023277"/>
    </source>
</evidence>
<evidence type="ECO:0000256" key="16">
    <source>
        <dbReference type="SAM" id="MobiDB-lite"/>
    </source>
</evidence>
<proteinExistence type="inferred from homology"/>
<dbReference type="Gene3D" id="3.10.580.10">
    <property type="entry name" value="CBS-domain"/>
    <property type="match status" value="2"/>
</dbReference>
<keyword evidence="9 15" id="KW-0129">CBS domain</keyword>
<keyword evidence="11" id="KW-0539">Nucleus</keyword>
<feature type="domain" description="CBS" evidence="17">
    <location>
        <begin position="178"/>
        <end position="241"/>
    </location>
</feature>
<dbReference type="SMART" id="SM00116">
    <property type="entry name" value="CBS"/>
    <property type="match status" value="4"/>
</dbReference>
<keyword evidence="19" id="KW-1185">Reference proteome</keyword>
<dbReference type="CDD" id="cd04618">
    <property type="entry name" value="CBS_euAMPK_gamma-like_repeat1"/>
    <property type="match status" value="1"/>
</dbReference>
<dbReference type="GO" id="GO:0016208">
    <property type="term" value="F:AMP binding"/>
    <property type="evidence" value="ECO:0007669"/>
    <property type="project" value="TreeGrafter"/>
</dbReference>
<keyword evidence="5" id="KW-0677">Repeat</keyword>
<dbReference type="InterPro" id="IPR046342">
    <property type="entry name" value="CBS_dom_sf"/>
</dbReference>
<name>A0A5E8B221_9ASCO</name>
<evidence type="ECO:0000256" key="3">
    <source>
        <dbReference type="ARBA" id="ARBA00006750"/>
    </source>
</evidence>
<keyword evidence="8" id="KW-0805">Transcription regulation</keyword>
<comment type="similarity">
    <text evidence="3">Belongs to the 5'-AMP-activated protein kinase gamma subunit family.</text>
</comment>
<dbReference type="CDD" id="cd04641">
    <property type="entry name" value="CBS_euAMPK_gamma-like_repeat2"/>
    <property type="match status" value="1"/>
</dbReference>
<feature type="compositionally biased region" description="Low complexity" evidence="16">
    <location>
        <begin position="10"/>
        <end position="65"/>
    </location>
</feature>
<accession>A0A5E8B221</accession>
<keyword evidence="10" id="KW-0804">Transcription</keyword>
<evidence type="ECO:0000256" key="11">
    <source>
        <dbReference type="ARBA" id="ARBA00023242"/>
    </source>
</evidence>
<dbReference type="GO" id="GO:0031588">
    <property type="term" value="C:nucleotide-activated protein kinase complex"/>
    <property type="evidence" value="ECO:0007669"/>
    <property type="project" value="TreeGrafter"/>
</dbReference>
<evidence type="ECO:0000259" key="17">
    <source>
        <dbReference type="PROSITE" id="PS51371"/>
    </source>
</evidence>
<dbReference type="AlphaFoldDB" id="A0A5E8B221"/>
<evidence type="ECO:0000256" key="9">
    <source>
        <dbReference type="ARBA" id="ARBA00023122"/>
    </source>
</evidence>
<dbReference type="OrthoDB" id="286637at2759"/>
<dbReference type="PROSITE" id="PS51371">
    <property type="entry name" value="CBS"/>
    <property type="match status" value="3"/>
</dbReference>
<dbReference type="GO" id="GO:0019901">
    <property type="term" value="F:protein kinase binding"/>
    <property type="evidence" value="ECO:0007669"/>
    <property type="project" value="TreeGrafter"/>
</dbReference>
<evidence type="ECO:0000256" key="8">
    <source>
        <dbReference type="ARBA" id="ARBA00023015"/>
    </source>
</evidence>
<evidence type="ECO:0000256" key="2">
    <source>
        <dbReference type="ARBA" id="ARBA00004496"/>
    </source>
</evidence>
<organism evidence="18 19">
    <name type="scientific">Magnusiomyces paraingens</name>
    <dbReference type="NCBI Taxonomy" id="2606893"/>
    <lineage>
        <taxon>Eukaryota</taxon>
        <taxon>Fungi</taxon>
        <taxon>Dikarya</taxon>
        <taxon>Ascomycota</taxon>
        <taxon>Saccharomycotina</taxon>
        <taxon>Dipodascomycetes</taxon>
        <taxon>Dipodascales</taxon>
        <taxon>Dipodascaceae</taxon>
        <taxon>Magnusiomyces</taxon>
    </lineage>
</organism>
<dbReference type="GO" id="GO:0019887">
    <property type="term" value="F:protein kinase regulator activity"/>
    <property type="evidence" value="ECO:0007669"/>
    <property type="project" value="TreeGrafter"/>
</dbReference>
<dbReference type="InterPro" id="IPR000644">
    <property type="entry name" value="CBS_dom"/>
</dbReference>
<dbReference type="FunFam" id="3.10.580.10:FF:000033">
    <property type="entry name" value="Nuclear protein SNF4"/>
    <property type="match status" value="1"/>
</dbReference>
<evidence type="ECO:0000256" key="13">
    <source>
        <dbReference type="ARBA" id="ARBA00056256"/>
    </source>
</evidence>
<keyword evidence="4" id="KW-0963">Cytoplasm</keyword>
<dbReference type="GeneID" id="43578911"/>
<protein>
    <recommendedName>
        <fullName evidence="14">5'-AMP-activated protein kinase subunit gamma</fullName>
    </recommendedName>
</protein>
<dbReference type="EMBL" id="CABVLU010000001">
    <property type="protein sequence ID" value="VVT43662.1"/>
    <property type="molecule type" value="Genomic_DNA"/>
</dbReference>
<evidence type="ECO:0000256" key="1">
    <source>
        <dbReference type="ARBA" id="ARBA00004123"/>
    </source>
</evidence>
<dbReference type="GO" id="GO:0005737">
    <property type="term" value="C:cytoplasm"/>
    <property type="evidence" value="ECO:0007669"/>
    <property type="project" value="UniProtKB-SubCell"/>
</dbReference>
<evidence type="ECO:0000256" key="14">
    <source>
        <dbReference type="ARBA" id="ARBA00067396"/>
    </source>
</evidence>
<dbReference type="PANTHER" id="PTHR13780:SF35">
    <property type="entry name" value="LD22662P"/>
    <property type="match status" value="1"/>
</dbReference>
<evidence type="ECO:0000256" key="6">
    <source>
        <dbReference type="ARBA" id="ARBA00022741"/>
    </source>
</evidence>
<keyword evidence="6" id="KW-0547">Nucleotide-binding</keyword>
<comment type="function">
    <text evidence="13">Adenine nucleotides-binding subunit gamma of AMP-activated protein kinase (AMPK), an energy sensor protein kinase that plays a key role in regulating cellular energy metabolism. In response to reduction of intracellular ATP levels, AMPK activates energy-producing pathways and inhibits energy-consuming processes: inhibits protein, carbohydrate and lipid biosynthesis, as well as cell growth and proliferation. AMPK acts via direct phosphorylation of metabolic enzymes, and by longer-term effects via phosphorylation of transcription regulators. Gamma non-catalytic subunit mediates binding to AMP, ADP and ATP, leading to activate or inhibit AMPK: AMP-binding results in allosteric activation of alpha catalytic subunit (SNF1) both by inducing phosphorylation and preventing dephosphorylation of catalytic subunits.</text>
</comment>
<reference evidence="18 19" key="1">
    <citation type="submission" date="2019-09" db="EMBL/GenBank/DDBJ databases">
        <authorList>
            <person name="Brejova B."/>
        </authorList>
    </citation>
    <scope>NUCLEOTIDE SEQUENCE [LARGE SCALE GENOMIC DNA]</scope>
</reference>
<dbReference type="InterPro" id="IPR050511">
    <property type="entry name" value="AMPK_gamma/SDS23_families"/>
</dbReference>
<dbReference type="PANTHER" id="PTHR13780">
    <property type="entry name" value="AMP-ACTIVATED PROTEIN KINASE, GAMMA REGULATORY SUBUNIT"/>
    <property type="match status" value="1"/>
</dbReference>
<feature type="region of interest" description="Disordered" evidence="16">
    <location>
        <begin position="1"/>
        <end position="65"/>
    </location>
</feature>
<dbReference type="Proteomes" id="UP000398389">
    <property type="component" value="Unassembled WGS sequence"/>
</dbReference>
<evidence type="ECO:0000256" key="7">
    <source>
        <dbReference type="ARBA" id="ARBA00022840"/>
    </source>
</evidence>
<dbReference type="GO" id="GO:0005634">
    <property type="term" value="C:nucleus"/>
    <property type="evidence" value="ECO:0007669"/>
    <property type="project" value="UniProtKB-SubCell"/>
</dbReference>
<keyword evidence="12" id="KW-0119">Carbohydrate metabolism</keyword>
<dbReference type="Pfam" id="PF00571">
    <property type="entry name" value="CBS"/>
    <property type="match status" value="2"/>
</dbReference>
<evidence type="ECO:0000256" key="15">
    <source>
        <dbReference type="PROSITE-ProRule" id="PRU00703"/>
    </source>
</evidence>
<evidence type="ECO:0000256" key="5">
    <source>
        <dbReference type="ARBA" id="ARBA00022737"/>
    </source>
</evidence>
<feature type="domain" description="CBS" evidence="17">
    <location>
        <begin position="254"/>
        <end position="313"/>
    </location>
</feature>
<keyword evidence="7" id="KW-0067">ATP-binding</keyword>